<keyword evidence="4" id="KW-1185">Reference proteome</keyword>
<dbReference type="PRINTS" id="PR00722">
    <property type="entry name" value="CHYMOTRYPSIN"/>
</dbReference>
<dbReference type="SUPFAM" id="SSF50494">
    <property type="entry name" value="Trypsin-like serine proteases"/>
    <property type="match status" value="1"/>
</dbReference>
<evidence type="ECO:0000256" key="1">
    <source>
        <dbReference type="ARBA" id="ARBA00024195"/>
    </source>
</evidence>
<dbReference type="Pfam" id="PF16030">
    <property type="entry name" value="GD_N"/>
    <property type="match status" value="1"/>
</dbReference>
<dbReference type="Proteomes" id="UP000069940">
    <property type="component" value="Unassembled WGS sequence"/>
</dbReference>
<reference evidence="4" key="1">
    <citation type="journal article" date="2015" name="Proc. Natl. Acad. Sci. U.S.A.">
        <title>Genome sequence of the Asian Tiger mosquito, Aedes albopictus, reveals insights into its biology, genetics, and evolution.</title>
        <authorList>
            <person name="Chen X.G."/>
            <person name="Jiang X."/>
            <person name="Gu J."/>
            <person name="Xu M."/>
            <person name="Wu Y."/>
            <person name="Deng Y."/>
            <person name="Zhang C."/>
            <person name="Bonizzoni M."/>
            <person name="Dermauw W."/>
            <person name="Vontas J."/>
            <person name="Armbruster P."/>
            <person name="Huang X."/>
            <person name="Yang Y."/>
            <person name="Zhang H."/>
            <person name="He W."/>
            <person name="Peng H."/>
            <person name="Liu Y."/>
            <person name="Wu K."/>
            <person name="Chen J."/>
            <person name="Lirakis M."/>
            <person name="Topalis P."/>
            <person name="Van Leeuwen T."/>
            <person name="Hall A.B."/>
            <person name="Jiang X."/>
            <person name="Thorpe C."/>
            <person name="Mueller R.L."/>
            <person name="Sun C."/>
            <person name="Waterhouse R.M."/>
            <person name="Yan G."/>
            <person name="Tu Z.J."/>
            <person name="Fang X."/>
            <person name="James A.A."/>
        </authorList>
    </citation>
    <scope>NUCLEOTIDE SEQUENCE [LARGE SCALE GENOMIC DNA]</scope>
    <source>
        <strain evidence="4">Foshan</strain>
    </source>
</reference>
<dbReference type="InterPro" id="IPR001254">
    <property type="entry name" value="Trypsin_dom"/>
</dbReference>
<dbReference type="PANTHER" id="PTHR24260">
    <property type="match status" value="1"/>
</dbReference>
<dbReference type="EnsemblMetazoa" id="AALFPA23_018744.R27539">
    <property type="protein sequence ID" value="AALFPA23_018744.P27539"/>
    <property type="gene ID" value="AALFPA23_018744"/>
</dbReference>
<protein>
    <recommendedName>
        <fullName evidence="2">Peptidase S1 domain-containing protein</fullName>
    </recommendedName>
</protein>
<dbReference type="SMART" id="SM00020">
    <property type="entry name" value="Tryp_SPc"/>
    <property type="match status" value="1"/>
</dbReference>
<dbReference type="GeneID" id="109425033"/>
<name>A0ABM1ZI84_AEDAL</name>
<dbReference type="InterPro" id="IPR043504">
    <property type="entry name" value="Peptidase_S1_PA_chymotrypsin"/>
</dbReference>
<accession>A0ABM1ZI84</accession>
<dbReference type="PROSITE" id="PS00134">
    <property type="entry name" value="TRYPSIN_HIS"/>
    <property type="match status" value="1"/>
</dbReference>
<dbReference type="InterPro" id="IPR018114">
    <property type="entry name" value="TRYPSIN_HIS"/>
</dbReference>
<reference evidence="3" key="2">
    <citation type="submission" date="2025-05" db="UniProtKB">
        <authorList>
            <consortium name="EnsemblMetazoa"/>
        </authorList>
    </citation>
    <scope>IDENTIFICATION</scope>
    <source>
        <strain evidence="3">Foshan</strain>
    </source>
</reference>
<dbReference type="CDD" id="cd00190">
    <property type="entry name" value="Tryp_SPc"/>
    <property type="match status" value="1"/>
</dbReference>
<dbReference type="PANTHER" id="PTHR24260:SF136">
    <property type="entry name" value="GH08193P-RELATED"/>
    <property type="match status" value="1"/>
</dbReference>
<dbReference type="InterPro" id="IPR051333">
    <property type="entry name" value="CLIP_Serine_Protease"/>
</dbReference>
<dbReference type="Pfam" id="PF00089">
    <property type="entry name" value="Trypsin"/>
    <property type="match status" value="1"/>
</dbReference>
<comment type="similarity">
    <text evidence="1">Belongs to the peptidase S1 family. CLIP subfamily.</text>
</comment>
<feature type="domain" description="Peptidase S1" evidence="2">
    <location>
        <begin position="229"/>
        <end position="479"/>
    </location>
</feature>
<evidence type="ECO:0000313" key="4">
    <source>
        <dbReference type="Proteomes" id="UP000069940"/>
    </source>
</evidence>
<evidence type="ECO:0000313" key="3">
    <source>
        <dbReference type="EnsemblMetazoa" id="AALFPA23_018744.P27539"/>
    </source>
</evidence>
<sequence>MSSLFISHHHEFYIKYLPRSPILYATKFQLIIQSKQTMKLLRLLALCVHLNIVPCTPANVPVSPCPNIFQYAKDIKTHVVFGTIVVKGYRAAFNNTLEVILSMPSVVHSTGSLELLNIHELPRNAAKLRVSLSHPLPSLVSIKLNEKILCTGPAAQGQRITTIKLHHYTNLHALPAGEHNVGDDFGSIDENQNPGMHPLSHAKFGGGEHTSLSYKQICGQPVNRAVPLMFKGTKTRRGEWPWLSALYYKNNGLGSLQFRCGATLISDKILLTAAHCLLVENLNTRLHADDILVSLGRYNIMDWTEIDSRTINPRALVIHSGFRGDAFDYDIGAVILPNEITYTNSIRPICVWSESDEESLIVGKLGTVVGWGFSESGIISDIPKSAQVPIVSEVDCVRSDIGFQLTTSKRTFCAGGQGAGPCQGDSGSGLFVLRGGRWVLRGIVSYALIDPDTGKCDARKYTVYTDVAKYHEWMEDHNLQVS</sequence>
<dbReference type="InterPro" id="IPR001314">
    <property type="entry name" value="Peptidase_S1A"/>
</dbReference>
<dbReference type="RefSeq" id="XP_019555776.3">
    <property type="nucleotide sequence ID" value="XM_019700231.3"/>
</dbReference>
<evidence type="ECO:0000259" key="2">
    <source>
        <dbReference type="PROSITE" id="PS50240"/>
    </source>
</evidence>
<organism evidence="3 4">
    <name type="scientific">Aedes albopictus</name>
    <name type="common">Asian tiger mosquito</name>
    <name type="synonym">Stegomyia albopicta</name>
    <dbReference type="NCBI Taxonomy" id="7160"/>
    <lineage>
        <taxon>Eukaryota</taxon>
        <taxon>Metazoa</taxon>
        <taxon>Ecdysozoa</taxon>
        <taxon>Arthropoda</taxon>
        <taxon>Hexapoda</taxon>
        <taxon>Insecta</taxon>
        <taxon>Pterygota</taxon>
        <taxon>Neoptera</taxon>
        <taxon>Endopterygota</taxon>
        <taxon>Diptera</taxon>
        <taxon>Nematocera</taxon>
        <taxon>Culicoidea</taxon>
        <taxon>Culicidae</taxon>
        <taxon>Culicinae</taxon>
        <taxon>Aedini</taxon>
        <taxon>Aedes</taxon>
        <taxon>Stegomyia</taxon>
    </lineage>
</organism>
<dbReference type="InterPro" id="IPR031986">
    <property type="entry name" value="GD_N"/>
</dbReference>
<dbReference type="InterPro" id="IPR009003">
    <property type="entry name" value="Peptidase_S1_PA"/>
</dbReference>
<dbReference type="Gene3D" id="2.40.10.10">
    <property type="entry name" value="Trypsin-like serine proteases"/>
    <property type="match status" value="1"/>
</dbReference>
<proteinExistence type="inferred from homology"/>
<dbReference type="PROSITE" id="PS50240">
    <property type="entry name" value="TRYPSIN_DOM"/>
    <property type="match status" value="1"/>
</dbReference>